<keyword evidence="1" id="KW-0880">Kelch repeat</keyword>
<dbReference type="Gene3D" id="2.120.10.80">
    <property type="entry name" value="Kelch-type beta propeller"/>
    <property type="match status" value="1"/>
</dbReference>
<dbReference type="Pfam" id="PF24681">
    <property type="entry name" value="Kelch_KLHDC2_KLHL20_DRC7"/>
    <property type="match status" value="1"/>
</dbReference>
<evidence type="ECO:0000256" key="2">
    <source>
        <dbReference type="ARBA" id="ARBA00022737"/>
    </source>
</evidence>
<proteinExistence type="predicted"/>
<evidence type="ECO:0000256" key="1">
    <source>
        <dbReference type="ARBA" id="ARBA00022441"/>
    </source>
</evidence>
<keyword evidence="2" id="KW-0677">Repeat</keyword>
<gene>
    <name evidence="4" type="ORF">OJ253_3490</name>
</gene>
<dbReference type="Pfam" id="PF13589">
    <property type="entry name" value="HATPase_c_3"/>
    <property type="match status" value="1"/>
</dbReference>
<feature type="region of interest" description="Disordered" evidence="3">
    <location>
        <begin position="1"/>
        <end position="22"/>
    </location>
</feature>
<dbReference type="PANTHER" id="PTHR46093:SF18">
    <property type="entry name" value="FIBRONECTIN TYPE-III DOMAIN-CONTAINING PROTEIN"/>
    <property type="match status" value="1"/>
</dbReference>
<dbReference type="AlphaFoldDB" id="A0A9D5HW51"/>
<reference evidence="4" key="1">
    <citation type="submission" date="2022-10" db="EMBL/GenBank/DDBJ databases">
        <title>Adaptive evolution leads to modifications in subtelomeric GC content in a zoonotic Cryptosporidium species.</title>
        <authorList>
            <person name="Li J."/>
            <person name="Feng Y."/>
            <person name="Xiao L."/>
        </authorList>
    </citation>
    <scope>NUCLEOTIDE SEQUENCE</scope>
    <source>
        <strain evidence="4">33844</strain>
    </source>
</reference>
<accession>A0A9D5HW51</accession>
<dbReference type="SUPFAM" id="SSF55874">
    <property type="entry name" value="ATPase domain of HSP90 chaperone/DNA topoisomerase II/histidine kinase"/>
    <property type="match status" value="1"/>
</dbReference>
<dbReference type="PANTHER" id="PTHR46093">
    <property type="entry name" value="ACYL-COA-BINDING DOMAIN-CONTAINING PROTEIN 5"/>
    <property type="match status" value="1"/>
</dbReference>
<dbReference type="OrthoDB" id="10251809at2759"/>
<dbReference type="SUPFAM" id="SSF117281">
    <property type="entry name" value="Kelch motif"/>
    <property type="match status" value="1"/>
</dbReference>
<feature type="compositionally biased region" description="Low complexity" evidence="3">
    <location>
        <begin position="1113"/>
        <end position="1130"/>
    </location>
</feature>
<dbReference type="SUPFAM" id="SSF50965">
    <property type="entry name" value="Galactose oxidase, central domain"/>
    <property type="match status" value="1"/>
</dbReference>
<name>A0A9D5HW51_9CRYT</name>
<evidence type="ECO:0000256" key="3">
    <source>
        <dbReference type="SAM" id="MobiDB-lite"/>
    </source>
</evidence>
<feature type="region of interest" description="Disordered" evidence="3">
    <location>
        <begin position="1097"/>
        <end position="1131"/>
    </location>
</feature>
<dbReference type="InterPro" id="IPR011043">
    <property type="entry name" value="Gal_Oxase/kelch_b-propeller"/>
</dbReference>
<dbReference type="Proteomes" id="UP001067231">
    <property type="component" value="Unassembled WGS sequence"/>
</dbReference>
<comment type="caution">
    <text evidence="4">The sequence shown here is derived from an EMBL/GenBank/DDBJ whole genome shotgun (WGS) entry which is preliminary data.</text>
</comment>
<dbReference type="InterPro" id="IPR015915">
    <property type="entry name" value="Kelch-typ_b-propeller"/>
</dbReference>
<organism evidence="4">
    <name type="scientific">Cryptosporidium canis</name>
    <dbReference type="NCBI Taxonomy" id="195482"/>
    <lineage>
        <taxon>Eukaryota</taxon>
        <taxon>Sar</taxon>
        <taxon>Alveolata</taxon>
        <taxon>Apicomplexa</taxon>
        <taxon>Conoidasida</taxon>
        <taxon>Coccidia</taxon>
        <taxon>Eucoccidiorida</taxon>
        <taxon>Eimeriorina</taxon>
        <taxon>Cryptosporidiidae</taxon>
        <taxon>Cryptosporidium</taxon>
    </lineage>
</organism>
<protein>
    <submittedName>
        <fullName evidence="4">Kelch repeat-containing protein and HSP90-like ATPase</fullName>
    </submittedName>
</protein>
<evidence type="ECO:0000313" key="4">
    <source>
        <dbReference type="EMBL" id="KAJ1604762.1"/>
    </source>
</evidence>
<dbReference type="InterPro" id="IPR036890">
    <property type="entry name" value="HATPase_C_sf"/>
</dbReference>
<sequence length="1247" mass="138125">MEQVAAPRDQMKDQEENQSDTTEAQVYLENGTLLLIKDDGVALRRLDLESCSVMQLPSAPDFKLYYRTQTGDANEMAQRQLRVQIVAISKSLSREEESGDLDSVASSLREKLSRWNKELELRTEISLVQESIGVGSRRAKARLPTLLDLLSGLCSDRITTGEQRQQIRDAVNLFLMGEVRYDDLFHIFAQILGDEVLQYLIASLGGPLKNDGSPDLSWMICSLDFKKEASPFEHLFSYASTQRFLQDSVRLYPLNGFDSEGVANVGYSSVRCGPYLIFLGGIRTSRREMGVRDVALYSFDQMSVLNTGTLAVSSFRSTGPAPKSTIHHTSNLLVSQTGPKILLSGGLCWDEAGKEFRFSDTTSLFDMSSRTWTILDGCANTPRFLHSSLTYPQYPSDKPSQFVIVFGGLTKSLEEISPSNDLWVFSTKFNSWTQVAVLPAPNSTQTELPTPRFGHSMTWVNEKTFLVYGGESREKDGSGSYTGVLLNDVWLFTINSSDLDIENLNIRGHWAKRSTVGPDRPLSSLHASIALTFPRRQAGAEGVFELKLGCLGDSSYSNQLLFIGGCASPLVKRYPICLNDRELASEDCNNHQDWFLFDMQGSKFELGSTSAVQMSLLDISSNEWRSIGDLRVSSPSPTTKSIFARLDEQDDFSDVTILGGTSLLFDTKSINKNTTIPCIILQMLGRSAGNPQARKRKFVALSLSGLEPYYSNAYTNPDERDKACNIQREPVTSETISRYLKPKPSKGFSISASTFSALRGAQSWIFGAIAHLADNSFSTEINSSLFDVSICRNYITVIDNGSGLDYAGLSKLLRHFGVDSDSSASPQSPSKSSSLKMYGLGFKHALSRLSETCMVFTKTSNAIGVGLISKAILESENILENRYWTPICYWYSDTMKPLIPQGSSLLEHQENQRLILQYGFVKDPSLFCDHFDSIDSCSGTKMVFGPNEKCLKLHPSQYLEVSETGINLLSQEGSLLDSNGPGPCIFSTPAEDGPPQSPESASSLISPFWRSERLSIDYCLATYLGWLYLNKTQRIFCQGRLLAPDDKSQSLSLYELLLQSLGNAAELSRIYKNGPNDGAFALIGRLCAGPKVESDQDTAMALESKGKEDSAKSPNDSSGPDPSPCPSVSGAGQIRETGILLYYNGRLIRRMECVFPNARPNKTNEFQVTAVINVPQWLRPSGNKQEFALEGTGVFEEFQDHVQGIVSEYLAVQHDKDKLKEWEAEFNKPDREDPSLLRPSKIPKLEA</sequence>
<dbReference type="EMBL" id="JAPCXC010000121">
    <property type="protein sequence ID" value="KAJ1604762.1"/>
    <property type="molecule type" value="Genomic_DNA"/>
</dbReference>